<keyword evidence="1" id="KW-0489">Methyltransferase</keyword>
<dbReference type="Gene3D" id="3.40.50.150">
    <property type="entry name" value="Vaccinia Virus protein VP39"/>
    <property type="match status" value="1"/>
</dbReference>
<dbReference type="Pfam" id="PF06080">
    <property type="entry name" value="DUF938"/>
    <property type="match status" value="1"/>
</dbReference>
<protein>
    <submittedName>
        <fullName evidence="1">Methyltransferase</fullName>
    </submittedName>
</protein>
<dbReference type="PANTHER" id="PTHR20974">
    <property type="entry name" value="UPF0585 PROTEIN CG18661"/>
    <property type="match status" value="1"/>
</dbReference>
<dbReference type="PANTHER" id="PTHR20974:SF0">
    <property type="entry name" value="UPF0585 PROTEIN CG18661"/>
    <property type="match status" value="1"/>
</dbReference>
<evidence type="ECO:0000313" key="2">
    <source>
        <dbReference type="Proteomes" id="UP001161388"/>
    </source>
</evidence>
<proteinExistence type="predicted"/>
<reference evidence="1" key="1">
    <citation type="journal article" date="2014" name="Int. J. Syst. Evol. Microbiol.">
        <title>Complete genome of a new Firmicutes species belonging to the dominant human colonic microbiota ('Ruminococcus bicirculans') reveals two chromosomes and a selective capacity to utilize plant glucans.</title>
        <authorList>
            <consortium name="NISC Comparative Sequencing Program"/>
            <person name="Wegmann U."/>
            <person name="Louis P."/>
            <person name="Goesmann A."/>
            <person name="Henrissat B."/>
            <person name="Duncan S.H."/>
            <person name="Flint H.J."/>
        </authorList>
    </citation>
    <scope>NUCLEOTIDE SEQUENCE</scope>
    <source>
        <strain evidence="1">NBRC 109915</strain>
    </source>
</reference>
<keyword evidence="1" id="KW-0808">Transferase</keyword>
<name>A0ABQ5VF10_9RHOB</name>
<dbReference type="Proteomes" id="UP001161388">
    <property type="component" value="Unassembled WGS sequence"/>
</dbReference>
<reference evidence="1" key="2">
    <citation type="submission" date="2023-01" db="EMBL/GenBank/DDBJ databases">
        <title>Draft genome sequence of Sulfitobacter pacificus strain NBRC 109915.</title>
        <authorList>
            <person name="Sun Q."/>
            <person name="Mori K."/>
        </authorList>
    </citation>
    <scope>NUCLEOTIDE SEQUENCE</scope>
    <source>
        <strain evidence="1">NBRC 109915</strain>
    </source>
</reference>
<dbReference type="GO" id="GO:0008168">
    <property type="term" value="F:methyltransferase activity"/>
    <property type="evidence" value="ECO:0007669"/>
    <property type="project" value="UniProtKB-KW"/>
</dbReference>
<accession>A0ABQ5VF10</accession>
<comment type="caution">
    <text evidence="1">The sequence shown here is derived from an EMBL/GenBank/DDBJ whole genome shotgun (WGS) entry which is preliminary data.</text>
</comment>
<dbReference type="GO" id="GO:0032259">
    <property type="term" value="P:methylation"/>
    <property type="evidence" value="ECO:0007669"/>
    <property type="project" value="UniProtKB-KW"/>
</dbReference>
<gene>
    <name evidence="1" type="ORF">GCM10007927_03950</name>
</gene>
<dbReference type="InterPro" id="IPR029063">
    <property type="entry name" value="SAM-dependent_MTases_sf"/>
</dbReference>
<dbReference type="RefSeq" id="WP_284370039.1">
    <property type="nucleotide sequence ID" value="NZ_BSNL01000001.1"/>
</dbReference>
<dbReference type="InterPro" id="IPR010342">
    <property type="entry name" value="DUF938"/>
</dbReference>
<dbReference type="EMBL" id="BSNL01000001">
    <property type="protein sequence ID" value="GLQ25592.1"/>
    <property type="molecule type" value="Genomic_DNA"/>
</dbReference>
<keyword evidence="2" id="KW-1185">Reference proteome</keyword>
<organism evidence="1 2">
    <name type="scientific">Sulfitobacter pacificus</name>
    <dbReference type="NCBI Taxonomy" id="1499314"/>
    <lineage>
        <taxon>Bacteria</taxon>
        <taxon>Pseudomonadati</taxon>
        <taxon>Pseudomonadota</taxon>
        <taxon>Alphaproteobacteria</taxon>
        <taxon>Rhodobacterales</taxon>
        <taxon>Roseobacteraceae</taxon>
        <taxon>Sulfitobacter</taxon>
    </lineage>
</organism>
<evidence type="ECO:0000313" key="1">
    <source>
        <dbReference type="EMBL" id="GLQ25592.1"/>
    </source>
</evidence>
<dbReference type="SUPFAM" id="SSF53335">
    <property type="entry name" value="S-adenosyl-L-methionine-dependent methyltransferases"/>
    <property type="match status" value="1"/>
</dbReference>
<sequence>MSRALPPSASIATPQEGAKLHAPSAERNAVHIAAFLRENAPASGQALEIASGTGQHVISFAAALPALTWQPTDIAPDRLRSIDSYVHDNGLSNVKPAQMLDATMAGWSTVHGGQDLIVLVNLLHLISVAETRIILDEAAQALAPDGALMIYGPFTRDGTLVSAADQRFDAELRAADPAIGYKDTRDMQRWFLDAGLTALSQEMPANNLGFIARKTSS</sequence>